<name>V2XSP1_MONRO</name>
<evidence type="ECO:0000313" key="4">
    <source>
        <dbReference type="Proteomes" id="UP000017559"/>
    </source>
</evidence>
<dbReference type="Proteomes" id="UP000017559">
    <property type="component" value="Unassembled WGS sequence"/>
</dbReference>
<sequence length="383" mass="41187">MSSAPLLVIFFIGWVQIFLYGCNVVLFGTSIFLLLRRGLNRSSAISFIFAIALLAQATALAVVETAMIISQLSQINDLLQLVQSILTGGIPKATSVQLELPPSLAHSSTSLTGGIDLHACNIFMFIGLQVLDLTTCFILVHRCYILYNRNWKILVGPMIIILADIGVYGAALPVLLEFPYAAIEDVVSLNNPKLLTFSTAVIVLNAFANGSLTLLIAGKIWMIRRRTRQYTRRVGAPAVHQKYSTLIAMTLESGLIIPVSLIILEIFVHVNNTVGAGIMGACLPQIMALAPLLIMVRVGLGLTVRVEASHGTMQAETTATGHEVELQMSRPLAMAISVTTSQTVSVSSSPGAPAKHHDEPNHPGSEPDLDDSDSNAKQFGYAV</sequence>
<feature type="transmembrane region" description="Helical" evidence="2">
    <location>
        <begin position="47"/>
        <end position="69"/>
    </location>
</feature>
<keyword evidence="4" id="KW-1185">Reference proteome</keyword>
<evidence type="ECO:0008006" key="5">
    <source>
        <dbReference type="Google" id="ProtNLM"/>
    </source>
</evidence>
<feature type="transmembrane region" description="Helical" evidence="2">
    <location>
        <begin position="153"/>
        <end position="176"/>
    </location>
</feature>
<dbReference type="HOGENOM" id="CLU_061005_0_0_1"/>
<feature type="transmembrane region" description="Helical" evidence="2">
    <location>
        <begin position="243"/>
        <end position="268"/>
    </location>
</feature>
<feature type="region of interest" description="Disordered" evidence="1">
    <location>
        <begin position="344"/>
        <end position="383"/>
    </location>
</feature>
<keyword evidence="2" id="KW-0812">Transmembrane</keyword>
<gene>
    <name evidence="3" type="ORF">Moror_8560</name>
</gene>
<protein>
    <recommendedName>
        <fullName evidence="5">Integral membrane protein</fullName>
    </recommendedName>
</protein>
<proteinExistence type="predicted"/>
<keyword evidence="2" id="KW-0472">Membrane</keyword>
<comment type="caution">
    <text evidence="3">The sequence shown here is derived from an EMBL/GenBank/DDBJ whole genome shotgun (WGS) entry which is preliminary data.</text>
</comment>
<dbReference type="OrthoDB" id="3357408at2759"/>
<feature type="transmembrane region" description="Helical" evidence="2">
    <location>
        <begin position="6"/>
        <end position="35"/>
    </location>
</feature>
<evidence type="ECO:0000313" key="3">
    <source>
        <dbReference type="EMBL" id="ESK82454.1"/>
    </source>
</evidence>
<keyword evidence="2" id="KW-1133">Transmembrane helix</keyword>
<reference evidence="3 4" key="1">
    <citation type="journal article" date="2014" name="BMC Genomics">
        <title>Genome and secretome analysis of the hemibiotrophic fungal pathogen, Moniliophthora roreri, which causes frosty pod rot disease of cacao: mechanisms of the biotrophic and necrotrophic phases.</title>
        <authorList>
            <person name="Meinhardt L.W."/>
            <person name="Costa G.G.L."/>
            <person name="Thomazella D.P.T."/>
            <person name="Teixeira P.J.P.L."/>
            <person name="Carazzolle M.F."/>
            <person name="Schuster S.C."/>
            <person name="Carlson J.E."/>
            <person name="Guiltinan M.J."/>
            <person name="Mieczkowski P."/>
            <person name="Farmer A."/>
            <person name="Ramaraj T."/>
            <person name="Crozier J."/>
            <person name="Davis R.E."/>
            <person name="Shao J."/>
            <person name="Melnick R.L."/>
            <person name="Pereira G.A.G."/>
            <person name="Bailey B.A."/>
        </authorList>
    </citation>
    <scope>NUCLEOTIDE SEQUENCE [LARGE SCALE GENOMIC DNA]</scope>
    <source>
        <strain evidence="3 4">MCA 2997</strain>
    </source>
</reference>
<dbReference type="KEGG" id="mrr:Moror_8560"/>
<evidence type="ECO:0000256" key="1">
    <source>
        <dbReference type="SAM" id="MobiDB-lite"/>
    </source>
</evidence>
<evidence type="ECO:0000256" key="2">
    <source>
        <dbReference type="SAM" id="Phobius"/>
    </source>
</evidence>
<dbReference type="AlphaFoldDB" id="V2XSP1"/>
<feature type="transmembrane region" description="Helical" evidence="2">
    <location>
        <begin position="122"/>
        <end position="141"/>
    </location>
</feature>
<organism evidence="3 4">
    <name type="scientific">Moniliophthora roreri (strain MCA 2997)</name>
    <name type="common">Cocoa frosty pod rot fungus</name>
    <name type="synonym">Crinipellis roreri</name>
    <dbReference type="NCBI Taxonomy" id="1381753"/>
    <lineage>
        <taxon>Eukaryota</taxon>
        <taxon>Fungi</taxon>
        <taxon>Dikarya</taxon>
        <taxon>Basidiomycota</taxon>
        <taxon>Agaricomycotina</taxon>
        <taxon>Agaricomycetes</taxon>
        <taxon>Agaricomycetidae</taxon>
        <taxon>Agaricales</taxon>
        <taxon>Marasmiineae</taxon>
        <taxon>Marasmiaceae</taxon>
        <taxon>Moniliophthora</taxon>
    </lineage>
</organism>
<feature type="transmembrane region" description="Helical" evidence="2">
    <location>
        <begin position="274"/>
        <end position="296"/>
    </location>
</feature>
<accession>V2XSP1</accession>
<feature type="transmembrane region" description="Helical" evidence="2">
    <location>
        <begin position="196"/>
        <end position="222"/>
    </location>
</feature>
<dbReference type="EMBL" id="AWSO01001920">
    <property type="protein sequence ID" value="ESK82454.1"/>
    <property type="molecule type" value="Genomic_DNA"/>
</dbReference>